<evidence type="ECO:0000256" key="3">
    <source>
        <dbReference type="ARBA" id="ARBA00022448"/>
    </source>
</evidence>
<accession>A0A6L6QBC3</accession>
<keyword evidence="3" id="KW-0813">Transport</keyword>
<dbReference type="PANTHER" id="PTHR33446:SF2">
    <property type="entry name" value="PROTEIN TONB"/>
    <property type="match status" value="1"/>
</dbReference>
<dbReference type="NCBIfam" id="TIGR01352">
    <property type="entry name" value="tonB_Cterm"/>
    <property type="match status" value="1"/>
</dbReference>
<evidence type="ECO:0000256" key="10">
    <source>
        <dbReference type="SAM" id="SignalP"/>
    </source>
</evidence>
<dbReference type="Proteomes" id="UP000472320">
    <property type="component" value="Unassembled WGS sequence"/>
</dbReference>
<feature type="domain" description="TonB C-terminal" evidence="11">
    <location>
        <begin position="25"/>
        <end position="108"/>
    </location>
</feature>
<dbReference type="InterPro" id="IPR051045">
    <property type="entry name" value="TonB-dependent_transducer"/>
</dbReference>
<comment type="caution">
    <text evidence="12">The sequence shown here is derived from an EMBL/GenBank/DDBJ whole genome shotgun (WGS) entry which is preliminary data.</text>
</comment>
<protein>
    <submittedName>
        <fullName evidence="12">TonB family protein</fullName>
    </submittedName>
</protein>
<dbReference type="GO" id="GO:0015031">
    <property type="term" value="P:protein transport"/>
    <property type="evidence" value="ECO:0007669"/>
    <property type="project" value="UniProtKB-KW"/>
</dbReference>
<organism evidence="12 13">
    <name type="scientific">Massilia eburnea</name>
    <dbReference type="NCBI Taxonomy" id="1776165"/>
    <lineage>
        <taxon>Bacteria</taxon>
        <taxon>Pseudomonadati</taxon>
        <taxon>Pseudomonadota</taxon>
        <taxon>Betaproteobacteria</taxon>
        <taxon>Burkholderiales</taxon>
        <taxon>Oxalobacteraceae</taxon>
        <taxon>Telluria group</taxon>
        <taxon>Massilia</taxon>
    </lineage>
</organism>
<dbReference type="PROSITE" id="PS52015">
    <property type="entry name" value="TONB_CTD"/>
    <property type="match status" value="1"/>
</dbReference>
<keyword evidence="10" id="KW-0732">Signal</keyword>
<proteinExistence type="inferred from homology"/>
<dbReference type="GO" id="GO:0055085">
    <property type="term" value="P:transmembrane transport"/>
    <property type="evidence" value="ECO:0007669"/>
    <property type="project" value="InterPro"/>
</dbReference>
<evidence type="ECO:0000256" key="2">
    <source>
        <dbReference type="ARBA" id="ARBA00006555"/>
    </source>
</evidence>
<evidence type="ECO:0000256" key="1">
    <source>
        <dbReference type="ARBA" id="ARBA00004383"/>
    </source>
</evidence>
<dbReference type="InterPro" id="IPR037682">
    <property type="entry name" value="TonB_C"/>
</dbReference>
<dbReference type="Pfam" id="PF03544">
    <property type="entry name" value="TonB_C"/>
    <property type="match status" value="1"/>
</dbReference>
<keyword evidence="13" id="KW-1185">Reference proteome</keyword>
<dbReference type="Gene3D" id="3.30.1150.10">
    <property type="match status" value="1"/>
</dbReference>
<keyword evidence="6" id="KW-0812">Transmembrane</keyword>
<dbReference type="InterPro" id="IPR006260">
    <property type="entry name" value="TonB/TolA_C"/>
</dbReference>
<evidence type="ECO:0000313" key="13">
    <source>
        <dbReference type="Proteomes" id="UP000472320"/>
    </source>
</evidence>
<evidence type="ECO:0000313" key="12">
    <source>
        <dbReference type="EMBL" id="MTW09520.1"/>
    </source>
</evidence>
<evidence type="ECO:0000256" key="5">
    <source>
        <dbReference type="ARBA" id="ARBA00022519"/>
    </source>
</evidence>
<dbReference type="RefSeq" id="WP_155452508.1">
    <property type="nucleotide sequence ID" value="NZ_WNKX01000002.1"/>
</dbReference>
<evidence type="ECO:0000259" key="11">
    <source>
        <dbReference type="PROSITE" id="PS52015"/>
    </source>
</evidence>
<dbReference type="EMBL" id="WNKX01000002">
    <property type="protein sequence ID" value="MTW09520.1"/>
    <property type="molecule type" value="Genomic_DNA"/>
</dbReference>
<reference evidence="12 13" key="1">
    <citation type="submission" date="2019-11" db="EMBL/GenBank/DDBJ databases">
        <title>Type strains purchased from KCTC, JCM and DSMZ.</title>
        <authorList>
            <person name="Lu H."/>
        </authorList>
    </citation>
    <scope>NUCLEOTIDE SEQUENCE [LARGE SCALE GENOMIC DNA]</scope>
    <source>
        <strain evidence="12 13">JCM 31587</strain>
    </source>
</reference>
<dbReference type="OrthoDB" id="8724624at2"/>
<evidence type="ECO:0000256" key="8">
    <source>
        <dbReference type="ARBA" id="ARBA00022989"/>
    </source>
</evidence>
<keyword evidence="7" id="KW-0653">Protein transport</keyword>
<evidence type="ECO:0000256" key="7">
    <source>
        <dbReference type="ARBA" id="ARBA00022927"/>
    </source>
</evidence>
<dbReference type="GO" id="GO:0005886">
    <property type="term" value="C:plasma membrane"/>
    <property type="evidence" value="ECO:0007669"/>
    <property type="project" value="UniProtKB-SubCell"/>
</dbReference>
<keyword evidence="8" id="KW-1133">Transmembrane helix</keyword>
<feature type="signal peptide" evidence="10">
    <location>
        <begin position="1"/>
        <end position="21"/>
    </location>
</feature>
<dbReference type="PANTHER" id="PTHR33446">
    <property type="entry name" value="PROTEIN TONB-RELATED"/>
    <property type="match status" value="1"/>
</dbReference>
<comment type="similarity">
    <text evidence="2">Belongs to the TonB family.</text>
</comment>
<dbReference type="AlphaFoldDB" id="A0A6L6QBC3"/>
<evidence type="ECO:0000256" key="6">
    <source>
        <dbReference type="ARBA" id="ARBA00022692"/>
    </source>
</evidence>
<comment type="subcellular location">
    <subcellularLocation>
        <location evidence="1">Cell inner membrane</location>
        <topology evidence="1">Single-pass membrane protein</topology>
        <orientation evidence="1">Periplasmic side</orientation>
    </subcellularLocation>
</comment>
<evidence type="ECO:0000256" key="4">
    <source>
        <dbReference type="ARBA" id="ARBA00022475"/>
    </source>
</evidence>
<keyword evidence="9" id="KW-0472">Membrane</keyword>
<keyword evidence="4" id="KW-1003">Cell membrane</keyword>
<sequence length="108" mass="11669">MKQLNTAALFATLAICGHAMAADKPRQLTVDFGSCAKPEWPAEDFKAQHTGTVRLEFTVDKEGVVKDSAIVKSSGYPGLDEAARTGIAKCRFKNGPGKAPLQYVWTLE</sequence>
<keyword evidence="5" id="KW-0997">Cell inner membrane</keyword>
<evidence type="ECO:0000256" key="9">
    <source>
        <dbReference type="ARBA" id="ARBA00023136"/>
    </source>
</evidence>
<feature type="chain" id="PRO_5026901141" evidence="10">
    <location>
        <begin position="22"/>
        <end position="108"/>
    </location>
</feature>
<gene>
    <name evidence="12" type="ORF">GM658_02815</name>
</gene>
<name>A0A6L6QBC3_9BURK</name>
<dbReference type="SUPFAM" id="SSF74653">
    <property type="entry name" value="TolA/TonB C-terminal domain"/>
    <property type="match status" value="1"/>
</dbReference>